<reference evidence="1 2" key="1">
    <citation type="submission" date="2019-09" db="EMBL/GenBank/DDBJ databases">
        <authorList>
            <person name="Leyn A S."/>
        </authorList>
    </citation>
    <scope>NUCLEOTIDE SEQUENCE [LARGE SCALE GENOMIC DNA]</scope>
    <source>
        <strain evidence="1">AA231_1</strain>
    </source>
</reference>
<accession>A0A6I8M429</accession>
<dbReference type="Gene3D" id="3.40.50.1820">
    <property type="entry name" value="alpha/beta hydrolase"/>
    <property type="match status" value="1"/>
</dbReference>
<dbReference type="InterPro" id="IPR029058">
    <property type="entry name" value="AB_hydrolase_fold"/>
</dbReference>
<evidence type="ECO:0000313" key="1">
    <source>
        <dbReference type="EMBL" id="VVJ22279.1"/>
    </source>
</evidence>
<keyword evidence="2" id="KW-1185">Reference proteome</keyword>
<dbReference type="RefSeq" id="WP_155547052.1">
    <property type="nucleotide sequence ID" value="NZ_CABVGP010000002.1"/>
</dbReference>
<evidence type="ECO:0000313" key="2">
    <source>
        <dbReference type="Proteomes" id="UP000399805"/>
    </source>
</evidence>
<gene>
    <name evidence="1" type="ORF">AA23TX_07290</name>
</gene>
<name>A0A6I8M429_9PSEU</name>
<dbReference type="Proteomes" id="UP000399805">
    <property type="component" value="Unassembled WGS sequence"/>
</dbReference>
<proteinExistence type="predicted"/>
<organism evidence="1 2">
    <name type="scientific">Amycolatopsis camponoti</name>
    <dbReference type="NCBI Taxonomy" id="2606593"/>
    <lineage>
        <taxon>Bacteria</taxon>
        <taxon>Bacillati</taxon>
        <taxon>Actinomycetota</taxon>
        <taxon>Actinomycetes</taxon>
        <taxon>Pseudonocardiales</taxon>
        <taxon>Pseudonocardiaceae</taxon>
        <taxon>Amycolatopsis</taxon>
    </lineage>
</organism>
<dbReference type="SUPFAM" id="SSF53474">
    <property type="entry name" value="alpha/beta-Hydrolases"/>
    <property type="match status" value="1"/>
</dbReference>
<protein>
    <submittedName>
        <fullName evidence="1">Uncharacterized protein</fullName>
    </submittedName>
</protein>
<dbReference type="AlphaFoldDB" id="A0A6I8M429"/>
<sequence length="251" mass="27214">MTPPAVRLAELPPDHAGRRLLTGYTPAFAAQADPRFSYTLFVPEDIRDDERPKLWVFVHGTRRRTRFYLDGLAALARAERAVVMTPLFPAGISAPDDIDGYKVLEHAGIRFDQVLLDMVDEVAHRWNAAASAFFLHGFSGGGQFAHRFLYRHPERLSAVSIGAPGRVALPGGEASFTRVPVQIVIGSLDADPAAIAWMASEGGADRLSRARTLAAALRDYGSAVRFDVVEGVGHVGEAVLPAVTEFLLANQ</sequence>
<dbReference type="EMBL" id="CABVGP010000002">
    <property type="protein sequence ID" value="VVJ22279.1"/>
    <property type="molecule type" value="Genomic_DNA"/>
</dbReference>